<feature type="transmembrane region" description="Helical" evidence="1">
    <location>
        <begin position="77"/>
        <end position="97"/>
    </location>
</feature>
<feature type="transmembrane region" description="Helical" evidence="1">
    <location>
        <begin position="9"/>
        <end position="27"/>
    </location>
</feature>
<keyword evidence="3" id="KW-0378">Hydrolase</keyword>
<keyword evidence="1" id="KW-0812">Transmembrane</keyword>
<keyword evidence="1" id="KW-1133">Transmembrane helix</keyword>
<feature type="transmembrane region" description="Helical" evidence="1">
    <location>
        <begin position="219"/>
        <end position="236"/>
    </location>
</feature>
<gene>
    <name evidence="3" type="ORF">HMF8227_01503</name>
</gene>
<reference evidence="3 4" key="1">
    <citation type="submission" date="2018-05" db="EMBL/GenBank/DDBJ databases">
        <title>Salinimonas sp. HMF8227 Genome sequencing and assembly.</title>
        <authorList>
            <person name="Kang H."/>
            <person name="Kang J."/>
            <person name="Cha I."/>
            <person name="Kim H."/>
            <person name="Joh K."/>
        </authorList>
    </citation>
    <scope>NUCLEOTIDE SEQUENCE [LARGE SCALE GENOMIC DNA]</scope>
    <source>
        <strain evidence="3 4">HMF8227</strain>
    </source>
</reference>
<feature type="transmembrane region" description="Helical" evidence="1">
    <location>
        <begin position="47"/>
        <end position="65"/>
    </location>
</feature>
<keyword evidence="1" id="KW-0472">Membrane</keyword>
<dbReference type="Proteomes" id="UP000245728">
    <property type="component" value="Chromosome"/>
</dbReference>
<proteinExistence type="predicted"/>
<dbReference type="RefSeq" id="WP_109339588.1">
    <property type="nucleotide sequence ID" value="NZ_CP029347.1"/>
</dbReference>
<dbReference type="PANTHER" id="PTHR31061">
    <property type="entry name" value="LD22376P"/>
    <property type="match status" value="1"/>
</dbReference>
<feature type="transmembrane region" description="Helical" evidence="1">
    <location>
        <begin position="279"/>
        <end position="297"/>
    </location>
</feature>
<dbReference type="OrthoDB" id="9788724at2"/>
<evidence type="ECO:0000259" key="2">
    <source>
        <dbReference type="Pfam" id="PF07786"/>
    </source>
</evidence>
<feature type="transmembrane region" description="Helical" evidence="1">
    <location>
        <begin position="332"/>
        <end position="352"/>
    </location>
</feature>
<dbReference type="EMBL" id="CP029347">
    <property type="protein sequence ID" value="AWL11978.1"/>
    <property type="molecule type" value="Genomic_DNA"/>
</dbReference>
<dbReference type="AlphaFoldDB" id="A0A2S2E2V5"/>
<dbReference type="EC" id="3.2.1.50" evidence="3"/>
<dbReference type="Pfam" id="PF07786">
    <property type="entry name" value="HGSNAT_cat"/>
    <property type="match status" value="1"/>
</dbReference>
<name>A0A2S2E2V5_9ALTE</name>
<feature type="transmembrane region" description="Helical" evidence="1">
    <location>
        <begin position="103"/>
        <end position="124"/>
    </location>
</feature>
<accession>A0A2S2E2V5</accession>
<feature type="transmembrane region" description="Helical" evidence="1">
    <location>
        <begin position="248"/>
        <end position="267"/>
    </location>
</feature>
<sequence length="360" mass="40330">MKREVSLDIFRGLTLAAMILVNTPGSWSHIYAPLKHAAWHGMTPTDLIFPFFLFVVGAAMFHSMSKFQGRSIPWGKIGKRTALLFLIGVGLNAYPFTHSPDEWRIMGVLQRIALCYCVASILILTLSKRQLYVSAGLILLAYWGLMLTVDAPWQLQTNLVRTVDLTLLGSGHMYQGFGLPFDPEGLLSTLPAVVTVLAGYFTSSELARLSEPLHKCRRLLVWASLSISAGLIWSLAQPVNKALWTGSYVLVTAGCAWLLLSLIIYAYDIKGWQKGFGWMAIYGTNPLFIYVLSWIYAASLAQLIRFDINGQTTNAYQWIFDGFNHVMSAKNASLLFALIAVGLFYTLSHWLYQKRIFIKL</sequence>
<dbReference type="InterPro" id="IPR012429">
    <property type="entry name" value="HGSNAT_cat"/>
</dbReference>
<organism evidence="3 4">
    <name type="scientific">Saliniradius amylolyticus</name>
    <dbReference type="NCBI Taxonomy" id="2183582"/>
    <lineage>
        <taxon>Bacteria</taxon>
        <taxon>Pseudomonadati</taxon>
        <taxon>Pseudomonadota</taxon>
        <taxon>Gammaproteobacteria</taxon>
        <taxon>Alteromonadales</taxon>
        <taxon>Alteromonadaceae</taxon>
        <taxon>Saliniradius</taxon>
    </lineage>
</organism>
<evidence type="ECO:0000313" key="4">
    <source>
        <dbReference type="Proteomes" id="UP000245728"/>
    </source>
</evidence>
<keyword evidence="4" id="KW-1185">Reference proteome</keyword>
<dbReference type="PANTHER" id="PTHR31061:SF24">
    <property type="entry name" value="LD22376P"/>
    <property type="match status" value="1"/>
</dbReference>
<feature type="transmembrane region" description="Helical" evidence="1">
    <location>
        <begin position="131"/>
        <end position="149"/>
    </location>
</feature>
<feature type="domain" description="Heparan-alpha-glucosaminide N-acetyltransferase catalytic" evidence="2">
    <location>
        <begin position="3"/>
        <end position="161"/>
    </location>
</feature>
<evidence type="ECO:0000256" key="1">
    <source>
        <dbReference type="SAM" id="Phobius"/>
    </source>
</evidence>
<dbReference type="GO" id="GO:0004561">
    <property type="term" value="F:alpha-N-acetylglucosaminidase activity"/>
    <property type="evidence" value="ECO:0007669"/>
    <property type="project" value="UniProtKB-EC"/>
</dbReference>
<protein>
    <submittedName>
        <fullName evidence="3">Alpha-N-acetylglucosaminidase</fullName>
        <ecNumber evidence="3">3.2.1.50</ecNumber>
    </submittedName>
</protein>
<keyword evidence="3" id="KW-0326">Glycosidase</keyword>
<evidence type="ECO:0000313" key="3">
    <source>
        <dbReference type="EMBL" id="AWL11978.1"/>
    </source>
</evidence>
<feature type="transmembrane region" description="Helical" evidence="1">
    <location>
        <begin position="186"/>
        <end position="207"/>
    </location>
</feature>
<dbReference type="KEGG" id="salh:HMF8227_01503"/>